<gene>
    <name evidence="2" type="ORF">JJE72_16075</name>
</gene>
<accession>A0ABS1K6N7</accession>
<keyword evidence="1" id="KW-0812">Transmembrane</keyword>
<reference evidence="2 3" key="1">
    <citation type="submission" date="2021-01" db="EMBL/GenBank/DDBJ databases">
        <title>Genome public.</title>
        <authorList>
            <person name="Liu C."/>
            <person name="Sun Q."/>
        </authorList>
    </citation>
    <scope>NUCLEOTIDE SEQUENCE [LARGE SCALE GENOMIC DNA]</scope>
    <source>
        <strain evidence="2 3">JC656</strain>
    </source>
</reference>
<evidence type="ECO:0000313" key="2">
    <source>
        <dbReference type="EMBL" id="MBL0707012.1"/>
    </source>
</evidence>
<evidence type="ECO:0000313" key="3">
    <source>
        <dbReference type="Proteomes" id="UP000639051"/>
    </source>
</evidence>
<dbReference type="Proteomes" id="UP000639051">
    <property type="component" value="Unassembled WGS sequence"/>
</dbReference>
<organism evidence="2 3">
    <name type="scientific">Sinomonas cellulolyticus</name>
    <dbReference type="NCBI Taxonomy" id="2801916"/>
    <lineage>
        <taxon>Bacteria</taxon>
        <taxon>Bacillati</taxon>
        <taxon>Actinomycetota</taxon>
        <taxon>Actinomycetes</taxon>
        <taxon>Micrococcales</taxon>
        <taxon>Micrococcaceae</taxon>
        <taxon>Sinomonas</taxon>
    </lineage>
</organism>
<dbReference type="EMBL" id="JAERRC010000041">
    <property type="protein sequence ID" value="MBL0707012.1"/>
    <property type="molecule type" value="Genomic_DNA"/>
</dbReference>
<protein>
    <submittedName>
        <fullName evidence="2">Uncharacterized protein</fullName>
    </submittedName>
</protein>
<keyword evidence="1" id="KW-1133">Transmembrane helix</keyword>
<keyword evidence="3" id="KW-1185">Reference proteome</keyword>
<sequence length="106" mass="12046">MTLVILSSAHVYLQWLNITLSTLLVITIIPLLVLAQLTANKMWAEVEAGYTTFPQYRVDVEQRDPYLGRVIRRPGEPFLDSDRFKEIAARAKAEWTSAQGRPRTSA</sequence>
<feature type="transmembrane region" description="Helical" evidence="1">
    <location>
        <begin position="12"/>
        <end position="34"/>
    </location>
</feature>
<keyword evidence="1" id="KW-0472">Membrane</keyword>
<evidence type="ECO:0000256" key="1">
    <source>
        <dbReference type="SAM" id="Phobius"/>
    </source>
</evidence>
<comment type="caution">
    <text evidence="2">The sequence shown here is derived from an EMBL/GenBank/DDBJ whole genome shotgun (WGS) entry which is preliminary data.</text>
</comment>
<proteinExistence type="predicted"/>
<name>A0ABS1K6N7_9MICC</name>
<dbReference type="RefSeq" id="WP_189695175.1">
    <property type="nucleotide sequence ID" value="NZ_BNCM01000018.1"/>
</dbReference>